<reference evidence="1" key="1">
    <citation type="journal article" date="2021" name="Nat. Commun.">
        <title>Genetic determinants of endophytism in the Arabidopsis root mycobiome.</title>
        <authorList>
            <person name="Mesny F."/>
            <person name="Miyauchi S."/>
            <person name="Thiergart T."/>
            <person name="Pickel B."/>
            <person name="Atanasova L."/>
            <person name="Karlsson M."/>
            <person name="Huettel B."/>
            <person name="Barry K.W."/>
            <person name="Haridas S."/>
            <person name="Chen C."/>
            <person name="Bauer D."/>
            <person name="Andreopoulos W."/>
            <person name="Pangilinan J."/>
            <person name="LaButti K."/>
            <person name="Riley R."/>
            <person name="Lipzen A."/>
            <person name="Clum A."/>
            <person name="Drula E."/>
            <person name="Henrissat B."/>
            <person name="Kohler A."/>
            <person name="Grigoriev I.V."/>
            <person name="Martin F.M."/>
            <person name="Hacquard S."/>
        </authorList>
    </citation>
    <scope>NUCLEOTIDE SEQUENCE</scope>
    <source>
        <strain evidence="1">FSSC 5 MPI-SDFR-AT-0091</strain>
    </source>
</reference>
<accession>A0A9P9RF00</accession>
<evidence type="ECO:0000313" key="2">
    <source>
        <dbReference type="Proteomes" id="UP000736672"/>
    </source>
</evidence>
<keyword evidence="2" id="KW-1185">Reference proteome</keyword>
<evidence type="ECO:0000313" key="1">
    <source>
        <dbReference type="EMBL" id="KAH7276068.1"/>
    </source>
</evidence>
<protein>
    <submittedName>
        <fullName evidence="1">Uncharacterized protein</fullName>
    </submittedName>
</protein>
<name>A0A9P9RF00_FUSSL</name>
<dbReference type="AlphaFoldDB" id="A0A9P9RF00"/>
<comment type="caution">
    <text evidence="1">The sequence shown here is derived from an EMBL/GenBank/DDBJ whole genome shotgun (WGS) entry which is preliminary data.</text>
</comment>
<dbReference type="Proteomes" id="UP000736672">
    <property type="component" value="Unassembled WGS sequence"/>
</dbReference>
<dbReference type="EMBL" id="JAGTJS010000001">
    <property type="protein sequence ID" value="KAH7276068.1"/>
    <property type="molecule type" value="Genomic_DNA"/>
</dbReference>
<dbReference type="OrthoDB" id="2157530at2759"/>
<organism evidence="1 2">
    <name type="scientific">Fusarium solani</name>
    <name type="common">Filamentous fungus</name>
    <dbReference type="NCBI Taxonomy" id="169388"/>
    <lineage>
        <taxon>Eukaryota</taxon>
        <taxon>Fungi</taxon>
        <taxon>Dikarya</taxon>
        <taxon>Ascomycota</taxon>
        <taxon>Pezizomycotina</taxon>
        <taxon>Sordariomycetes</taxon>
        <taxon>Hypocreomycetidae</taxon>
        <taxon>Hypocreales</taxon>
        <taxon>Nectriaceae</taxon>
        <taxon>Fusarium</taxon>
        <taxon>Fusarium solani species complex</taxon>
    </lineage>
</organism>
<gene>
    <name evidence="1" type="ORF">B0J15DRAFT_31727</name>
</gene>
<sequence length="197" mass="21465">MTPGMEENFLHNAQVLFRWVMRVRGDVLVDSVYESIPLGVLSTLNGYRTALTGMGPGAQEAFNKLYTTMKQHSGQLKKELETTAGIVPATRATLDDMADEQACLAFIFHVCNNLAGKRGLFLCSNGTLGSGPETMLEGDLIALVKGVAVPIVLRRQSDGAQRDVYTVVGPSFVDGLMNLGVEELEKMNLNWQQSDLV</sequence>
<proteinExistence type="predicted"/>
<dbReference type="Pfam" id="PF26639">
    <property type="entry name" value="Het-6_barrel"/>
    <property type="match status" value="1"/>
</dbReference>